<dbReference type="GO" id="GO:0098797">
    <property type="term" value="C:plasma membrane protein complex"/>
    <property type="evidence" value="ECO:0007669"/>
    <property type="project" value="TreeGrafter"/>
</dbReference>
<dbReference type="GO" id="GO:0031992">
    <property type="term" value="F:energy transducer activity"/>
    <property type="evidence" value="ECO:0007669"/>
    <property type="project" value="TreeGrafter"/>
</dbReference>
<feature type="compositionally biased region" description="Pro residues" evidence="10">
    <location>
        <begin position="101"/>
        <end position="116"/>
    </location>
</feature>
<dbReference type="PANTHER" id="PTHR33446:SF2">
    <property type="entry name" value="PROTEIN TONB"/>
    <property type="match status" value="1"/>
</dbReference>
<dbReference type="PROSITE" id="PS52015">
    <property type="entry name" value="TONB_CTD"/>
    <property type="match status" value="1"/>
</dbReference>
<keyword evidence="4" id="KW-1003">Cell membrane</keyword>
<evidence type="ECO:0000256" key="5">
    <source>
        <dbReference type="ARBA" id="ARBA00022519"/>
    </source>
</evidence>
<keyword evidence="3" id="KW-0813">Transport</keyword>
<evidence type="ECO:0000256" key="1">
    <source>
        <dbReference type="ARBA" id="ARBA00004383"/>
    </source>
</evidence>
<evidence type="ECO:0000256" key="7">
    <source>
        <dbReference type="ARBA" id="ARBA00022927"/>
    </source>
</evidence>
<evidence type="ECO:0000256" key="9">
    <source>
        <dbReference type="ARBA" id="ARBA00023136"/>
    </source>
</evidence>
<dbReference type="InterPro" id="IPR051045">
    <property type="entry name" value="TonB-dependent_transducer"/>
</dbReference>
<comment type="similarity">
    <text evidence="2">Belongs to the TonB family.</text>
</comment>
<dbReference type="SUPFAM" id="SSF74653">
    <property type="entry name" value="TolA/TonB C-terminal domain"/>
    <property type="match status" value="1"/>
</dbReference>
<comment type="subcellular location">
    <subcellularLocation>
        <location evidence="1">Cell inner membrane</location>
        <topology evidence="1">Single-pass membrane protein</topology>
        <orientation evidence="1">Periplasmic side</orientation>
    </subcellularLocation>
</comment>
<reference evidence="12 13" key="1">
    <citation type="submission" date="2020-08" db="EMBL/GenBank/DDBJ databases">
        <title>Genomic Encyclopedia of Type Strains, Phase IV (KMG-IV): sequencing the most valuable type-strain genomes for metagenomic binning, comparative biology and taxonomic classification.</title>
        <authorList>
            <person name="Goeker M."/>
        </authorList>
    </citation>
    <scope>NUCLEOTIDE SEQUENCE [LARGE SCALE GENOMIC DNA]</scope>
    <source>
        <strain evidence="12 13">DSM 12706</strain>
    </source>
</reference>
<feature type="region of interest" description="Disordered" evidence="10">
    <location>
        <begin position="66"/>
        <end position="162"/>
    </location>
</feature>
<proteinExistence type="inferred from homology"/>
<evidence type="ECO:0000256" key="6">
    <source>
        <dbReference type="ARBA" id="ARBA00022692"/>
    </source>
</evidence>
<keyword evidence="7" id="KW-0653">Protein transport</keyword>
<dbReference type="Pfam" id="PF03544">
    <property type="entry name" value="TonB_C"/>
    <property type="match status" value="1"/>
</dbReference>
<keyword evidence="5" id="KW-0997">Cell inner membrane</keyword>
<dbReference type="EMBL" id="JACHIH010000039">
    <property type="protein sequence ID" value="MBB5049535.1"/>
    <property type="molecule type" value="Genomic_DNA"/>
</dbReference>
<name>A0A7W8E159_9BRAD</name>
<gene>
    <name evidence="12" type="ORF">HNR60_004315</name>
</gene>
<dbReference type="GO" id="GO:0015031">
    <property type="term" value="P:protein transport"/>
    <property type="evidence" value="ECO:0007669"/>
    <property type="project" value="UniProtKB-KW"/>
</dbReference>
<keyword evidence="6" id="KW-0812">Transmembrane</keyword>
<feature type="compositionally biased region" description="Basic and acidic residues" evidence="10">
    <location>
        <begin position="86"/>
        <end position="100"/>
    </location>
</feature>
<evidence type="ECO:0000256" key="8">
    <source>
        <dbReference type="ARBA" id="ARBA00022989"/>
    </source>
</evidence>
<feature type="compositionally biased region" description="Basic and acidic residues" evidence="10">
    <location>
        <begin position="132"/>
        <end position="145"/>
    </location>
</feature>
<dbReference type="InterPro" id="IPR006260">
    <property type="entry name" value="TonB/TolA_C"/>
</dbReference>
<feature type="compositionally biased region" description="Low complexity" evidence="10">
    <location>
        <begin position="146"/>
        <end position="162"/>
    </location>
</feature>
<dbReference type="Proteomes" id="UP000542353">
    <property type="component" value="Unassembled WGS sequence"/>
</dbReference>
<evidence type="ECO:0000256" key="10">
    <source>
        <dbReference type="SAM" id="MobiDB-lite"/>
    </source>
</evidence>
<evidence type="ECO:0000259" key="11">
    <source>
        <dbReference type="PROSITE" id="PS52015"/>
    </source>
</evidence>
<evidence type="ECO:0000256" key="4">
    <source>
        <dbReference type="ARBA" id="ARBA00022475"/>
    </source>
</evidence>
<keyword evidence="13" id="KW-1185">Reference proteome</keyword>
<dbReference type="NCBIfam" id="TIGR01352">
    <property type="entry name" value="tonB_Cterm"/>
    <property type="match status" value="1"/>
</dbReference>
<evidence type="ECO:0000313" key="13">
    <source>
        <dbReference type="Proteomes" id="UP000542353"/>
    </source>
</evidence>
<dbReference type="RefSeq" id="WP_184261884.1">
    <property type="nucleotide sequence ID" value="NZ_JACHIH010000039.1"/>
</dbReference>
<evidence type="ECO:0000256" key="3">
    <source>
        <dbReference type="ARBA" id="ARBA00022448"/>
    </source>
</evidence>
<evidence type="ECO:0000313" key="12">
    <source>
        <dbReference type="EMBL" id="MBB5049535.1"/>
    </source>
</evidence>
<keyword evidence="9" id="KW-0472">Membrane</keyword>
<dbReference type="GO" id="GO:0055085">
    <property type="term" value="P:transmembrane transport"/>
    <property type="evidence" value="ECO:0007669"/>
    <property type="project" value="InterPro"/>
</dbReference>
<accession>A0A7W8E159</accession>
<evidence type="ECO:0000256" key="2">
    <source>
        <dbReference type="ARBA" id="ARBA00006555"/>
    </source>
</evidence>
<comment type="caution">
    <text evidence="12">The sequence shown here is derived from an EMBL/GenBank/DDBJ whole genome shotgun (WGS) entry which is preliminary data.</text>
</comment>
<dbReference type="PANTHER" id="PTHR33446">
    <property type="entry name" value="PROTEIN TONB-RELATED"/>
    <property type="match status" value="1"/>
</dbReference>
<organism evidence="12 13">
    <name type="scientific">Rhodopseudomonas rhenobacensis</name>
    <dbReference type="NCBI Taxonomy" id="87461"/>
    <lineage>
        <taxon>Bacteria</taxon>
        <taxon>Pseudomonadati</taxon>
        <taxon>Pseudomonadota</taxon>
        <taxon>Alphaproteobacteria</taxon>
        <taxon>Hyphomicrobiales</taxon>
        <taxon>Nitrobacteraceae</taxon>
        <taxon>Rhodopseudomonas</taxon>
    </lineage>
</organism>
<dbReference type="AlphaFoldDB" id="A0A7W8E159"/>
<dbReference type="InterPro" id="IPR037682">
    <property type="entry name" value="TonB_C"/>
</dbReference>
<keyword evidence="8" id="KW-1133">Transmembrane helix</keyword>
<feature type="domain" description="TonB C-terminal" evidence="11">
    <location>
        <begin position="174"/>
        <end position="265"/>
    </location>
</feature>
<sequence>MSLASYRGVNRKDFARWGLCFVVTLSLHGAVAAALLTKPQDEGDTLDTVTAIDVDFTTESFQDAQARDVAPGEEQMQTDAAPPPMEKAELKAEEKAEPVKDPQPTPDEPVATPPLPAMAEPDVALDTAAPPEQKKEEEKKDDAEKTPNAAPPVVAASATTAPTASAARTAMLVSWKRKLALHLQRNKRYPAEAQARRESGVAKVAFVVDRQGHVTSSSIVKGSGSEALDRETLALLQRAQPLPVPPAEVGGTQFAFSVPILFQLK</sequence>
<dbReference type="Gene3D" id="3.30.1150.10">
    <property type="match status" value="1"/>
</dbReference>
<protein>
    <submittedName>
        <fullName evidence="12">Protein TonB</fullName>
    </submittedName>
</protein>